<dbReference type="Pfam" id="PF00072">
    <property type="entry name" value="Response_reg"/>
    <property type="match status" value="1"/>
</dbReference>
<keyword evidence="5" id="KW-1185">Reference proteome</keyword>
<dbReference type="EMBL" id="AFOC01000055">
    <property type="protein sequence ID" value="EGV50953.1"/>
    <property type="molecule type" value="Genomic_DNA"/>
</dbReference>
<reference evidence="4" key="1">
    <citation type="journal article" date="2011" name="ISME J.">
        <title>The endosymbionts of the deep-sea tubeworms Riftia pachyptila and Tevnia jerichonana share an identical physiology as revealed by proteogenomic analyses.</title>
        <authorList>
            <person name="Gardebrecht A."/>
            <person name="Markert S."/>
            <person name="Felbeck H."/>
            <person name="Thuermer A."/>
            <person name="Albrecht D."/>
            <person name="Wollherr A."/>
            <person name="Kabisch J."/>
            <person name="Lehmann R."/>
            <person name="Daniel R."/>
            <person name="Liesegang H."/>
            <person name="Hecker M."/>
            <person name="Sievert S.M."/>
            <person name="Schweder T."/>
        </authorList>
    </citation>
    <scope>NUCLEOTIDE SEQUENCE [LARGE SCALE GENOMIC DNA]</scope>
</reference>
<organism evidence="4 5">
    <name type="scientific">endosymbiont of Riftia pachyptila</name>
    <name type="common">vent Ph05</name>
    <dbReference type="NCBI Taxonomy" id="1048808"/>
    <lineage>
        <taxon>Bacteria</taxon>
        <taxon>Pseudomonadati</taxon>
        <taxon>Pseudomonadota</taxon>
        <taxon>Gammaproteobacteria</taxon>
        <taxon>sulfur-oxidizing symbionts</taxon>
    </lineage>
</organism>
<proteinExistence type="predicted"/>
<dbReference type="PATRIC" id="fig|1048808.3.peg.2022"/>
<dbReference type="InterPro" id="IPR001789">
    <property type="entry name" value="Sig_transdc_resp-reg_receiver"/>
</dbReference>
<dbReference type="InterPro" id="IPR050595">
    <property type="entry name" value="Bact_response_regulator"/>
</dbReference>
<comment type="caution">
    <text evidence="4">The sequence shown here is derived from an EMBL/GenBank/DDBJ whole genome shotgun (WGS) entry which is preliminary data.</text>
</comment>
<dbReference type="PANTHER" id="PTHR44591">
    <property type="entry name" value="STRESS RESPONSE REGULATOR PROTEIN 1"/>
    <property type="match status" value="1"/>
</dbReference>
<dbReference type="Gene3D" id="3.40.50.2300">
    <property type="match status" value="1"/>
</dbReference>
<protein>
    <submittedName>
        <fullName evidence="4">Twitching motility protein PilH</fullName>
    </submittedName>
</protein>
<feature type="modified residue" description="4-aspartylphosphate" evidence="2">
    <location>
        <position position="86"/>
    </location>
</feature>
<dbReference type="PROSITE" id="PS50110">
    <property type="entry name" value="RESPONSE_REGULATORY"/>
    <property type="match status" value="1"/>
</dbReference>
<gene>
    <name evidence="4" type="ORF">Rifp1Sym_cb00040</name>
</gene>
<accession>G2DEI0</accession>
<dbReference type="GO" id="GO:0000160">
    <property type="term" value="P:phosphorelay signal transduction system"/>
    <property type="evidence" value="ECO:0007669"/>
    <property type="project" value="InterPro"/>
</dbReference>
<evidence type="ECO:0000259" key="3">
    <source>
        <dbReference type="PROSITE" id="PS50110"/>
    </source>
</evidence>
<dbReference type="PANTHER" id="PTHR44591:SF20">
    <property type="entry name" value="PROTEIN PILH"/>
    <property type="match status" value="1"/>
</dbReference>
<dbReference type="SUPFAM" id="SSF52172">
    <property type="entry name" value="CheY-like"/>
    <property type="match status" value="1"/>
</dbReference>
<feature type="domain" description="Response regulatory" evidence="3">
    <location>
        <begin position="37"/>
        <end position="153"/>
    </location>
</feature>
<sequence>MLMTIWRTRPMIKRFFRKGTDESSDVNREAVSSGGVTVLIVDDSPTEVHVLKKILEKHGYRTEVANDGQEGVAMAKRIRPSLILMDVVMPVLNGFQATRQLSKDQSTSAIPVIMVTTKDQETDKSWGMRQGATDYLVKPVAPAELITKIRNVLDR</sequence>
<dbReference type="SMART" id="SM00448">
    <property type="entry name" value="REC"/>
    <property type="match status" value="1"/>
</dbReference>
<evidence type="ECO:0000313" key="4">
    <source>
        <dbReference type="EMBL" id="EGV50953.1"/>
    </source>
</evidence>
<evidence type="ECO:0000313" key="5">
    <source>
        <dbReference type="Proteomes" id="UP000004491"/>
    </source>
</evidence>
<evidence type="ECO:0000256" key="2">
    <source>
        <dbReference type="PROSITE-ProRule" id="PRU00169"/>
    </source>
</evidence>
<dbReference type="AlphaFoldDB" id="G2DEI0"/>
<dbReference type="InterPro" id="IPR011006">
    <property type="entry name" value="CheY-like_superfamily"/>
</dbReference>
<dbReference type="Proteomes" id="UP000004491">
    <property type="component" value="Unassembled WGS sequence"/>
</dbReference>
<name>G2DEI0_9GAMM</name>
<keyword evidence="1 2" id="KW-0597">Phosphoprotein</keyword>
<evidence type="ECO:0000256" key="1">
    <source>
        <dbReference type="ARBA" id="ARBA00022553"/>
    </source>
</evidence>